<comment type="caution">
    <text evidence="6">The sequence shown here is derived from an EMBL/GenBank/DDBJ whole genome shotgun (WGS) entry which is preliminary data.</text>
</comment>
<evidence type="ECO:0000256" key="4">
    <source>
        <dbReference type="SAM" id="MobiDB-lite"/>
    </source>
</evidence>
<dbReference type="SUPFAM" id="SSF55874">
    <property type="entry name" value="ATPase domain of HSP90 chaperone/DNA topoisomerase II/histidine kinase"/>
    <property type="match status" value="1"/>
</dbReference>
<dbReference type="CDD" id="cd03484">
    <property type="entry name" value="MutL_Trans_hPMS_2_like"/>
    <property type="match status" value="1"/>
</dbReference>
<dbReference type="GO" id="GO:0016491">
    <property type="term" value="F:oxidoreductase activity"/>
    <property type="evidence" value="ECO:0007669"/>
    <property type="project" value="InterPro"/>
</dbReference>
<reference evidence="7" key="1">
    <citation type="journal article" date="2018" name="Algal Res.">
        <title>Characterization of plant carbon substrate utilization by Auxenochlorella protothecoides.</title>
        <authorList>
            <person name="Vogler B.W."/>
            <person name="Starkenburg S.R."/>
            <person name="Sudasinghe N."/>
            <person name="Schambach J.Y."/>
            <person name="Rollin J.A."/>
            <person name="Pattathil S."/>
            <person name="Barry A.N."/>
        </authorList>
    </citation>
    <scope>NUCLEOTIDE SEQUENCE [LARGE SCALE GENOMIC DNA]</scope>
    <source>
        <strain evidence="7">UTEX 25</strain>
    </source>
</reference>
<evidence type="ECO:0000313" key="6">
    <source>
        <dbReference type="EMBL" id="RMZ54467.1"/>
    </source>
</evidence>
<dbReference type="SMART" id="SM01340">
    <property type="entry name" value="DNA_mis_repair"/>
    <property type="match status" value="1"/>
</dbReference>
<dbReference type="InterPro" id="IPR036890">
    <property type="entry name" value="HATPase_C_sf"/>
</dbReference>
<dbReference type="InterPro" id="IPR012348">
    <property type="entry name" value="RNR-like"/>
</dbReference>
<keyword evidence="3" id="KW-0227">DNA damage</keyword>
<dbReference type="InterPro" id="IPR033909">
    <property type="entry name" value="RNR_small"/>
</dbReference>
<dbReference type="InterPro" id="IPR000358">
    <property type="entry name" value="RNR_small_fam"/>
</dbReference>
<evidence type="ECO:0000256" key="1">
    <source>
        <dbReference type="ARBA" id="ARBA00006082"/>
    </source>
</evidence>
<evidence type="ECO:0000256" key="2">
    <source>
        <dbReference type="ARBA" id="ARBA00009303"/>
    </source>
</evidence>
<dbReference type="GO" id="GO:0009263">
    <property type="term" value="P:deoxyribonucleotide biosynthetic process"/>
    <property type="evidence" value="ECO:0007669"/>
    <property type="project" value="InterPro"/>
</dbReference>
<dbReference type="InterPro" id="IPR009078">
    <property type="entry name" value="Ferritin-like_SF"/>
</dbReference>
<protein>
    <recommendedName>
        <fullName evidence="5">DNA mismatch repair protein S5 domain-containing protein</fullName>
    </recommendedName>
</protein>
<dbReference type="InterPro" id="IPR013507">
    <property type="entry name" value="DNA_mismatch_S5_2-like"/>
</dbReference>
<dbReference type="InterPro" id="IPR037198">
    <property type="entry name" value="MutL_C_sf"/>
</dbReference>
<dbReference type="Gene3D" id="3.30.1540.20">
    <property type="entry name" value="MutL, C-terminal domain, dimerisation subdomain"/>
    <property type="match status" value="1"/>
</dbReference>
<feature type="compositionally biased region" description="Basic and acidic residues" evidence="4">
    <location>
        <begin position="1"/>
        <end position="10"/>
    </location>
</feature>
<sequence length="1035" mass="112811">MVASEKEEGARTAPAAFAHSTPPQSTEKSQNRSSSPDSPVVLANQVDLGLVGAGRRFPTDDFTARQLTFEAEEPLLQDNDERFCLLPVKHTDIYEFYKQAQASYWTVEEVDLSADMRDWVRLTDDERHFISYILAFFAASDGIVLENLSARFMQEVQIPEARAFYAFQAAIENVHSEMYGLLLESYILDPVERDGLFRAIQTIPCVRKKAEWALRWIGSGSSFAQRLVAFACVEGILFSGSFCAIYWLKKRHLMPGLTFSNELISRDEGLHTDFACLLYRRLRHPLDQTLVHAIVAEAVTLERGFLCDALSVALVGMNAEAMGQYIEFVADRLLVALGCDKLYGSVNPFDFMDQISLQGKTNFFERRVGEYQRAGVMRSAAVANGEASSKRCTWTIMAPSIRAIDATSVHRICSGQVILDLSTAVKELLENALDAGATAIEVKLKESGSELIEVADNGTGVSPADYEALTLKYHTSKISQFTDLQGLSSYGFRGEALSSLCTVADVSVVTRTAGEAAGTRLEFDERGRLAGRAAVPRAVGTTVAVRNLFARLPVRHREFKAGLRREFSKLTHCLQAYALVARGVRLIATHQQGSGPRATVVATQGSTDAWSDVIAVFGPKAAAGLQTFSADLSEDVCGGSADAEEGREGGTEQTDPSFRVTGYVSRPGMGGRMQGERQFFSLNGRPVDLPRFAKALNEAFRSLSSQASADARPSAVLDLALPTDAYDINLAPNKRQVALHGENALLARFKEALQALWEPSRHTFAVNGAGKSVPGPLTSGLHAVKRQRLSLTPPSQDSQGSLGQEESQPSESDDQPAEPSRKGLHPSPQPSQAGDPATPAGLGAADTDGDLSEGDDPQVEMAEQDTAAQETGGVKGGSEDEEVPPVFTPPLSRQAGPLKMRVDLEALRRRSEEARRQSGHREDTGKKARFRAATLQRCAVAAASDAGTDTADPAAERELERVFVKADFARMQILGQFNLGFIIARLGRDLFIIDQHASDEKANFERLEASLKLNCQPLLQPRRLELAPLEELHVR</sequence>
<organism evidence="6 7">
    <name type="scientific">Auxenochlorella protothecoides</name>
    <name type="common">Green microalga</name>
    <name type="synonym">Chlorella protothecoides</name>
    <dbReference type="NCBI Taxonomy" id="3075"/>
    <lineage>
        <taxon>Eukaryota</taxon>
        <taxon>Viridiplantae</taxon>
        <taxon>Chlorophyta</taxon>
        <taxon>core chlorophytes</taxon>
        <taxon>Trebouxiophyceae</taxon>
        <taxon>Chlorellales</taxon>
        <taxon>Chlorellaceae</taxon>
        <taxon>Auxenochlorella</taxon>
    </lineage>
</organism>
<dbReference type="FunFam" id="3.30.565.10:FF:000014">
    <property type="entry name" value="Mismatch repair endonuclease pms1, putative"/>
    <property type="match status" value="1"/>
</dbReference>
<dbReference type="InterPro" id="IPR002099">
    <property type="entry name" value="MutL/Mlh/PMS"/>
</dbReference>
<dbReference type="NCBIfam" id="TIGR00585">
    <property type="entry name" value="mutl"/>
    <property type="match status" value="1"/>
</dbReference>
<dbReference type="PROSITE" id="PS00058">
    <property type="entry name" value="DNA_MISMATCH_REPAIR_1"/>
    <property type="match status" value="1"/>
</dbReference>
<feature type="region of interest" description="Disordered" evidence="4">
    <location>
        <begin position="1"/>
        <end position="39"/>
    </location>
</feature>
<dbReference type="SUPFAM" id="SSF118116">
    <property type="entry name" value="DNA mismatch repair protein MutL"/>
    <property type="match status" value="1"/>
</dbReference>
<feature type="compositionally biased region" description="Polar residues" evidence="4">
    <location>
        <begin position="791"/>
        <end position="810"/>
    </location>
</feature>
<dbReference type="InterPro" id="IPR020568">
    <property type="entry name" value="Ribosomal_Su5_D2-typ_SF"/>
</dbReference>
<dbReference type="GO" id="GO:0032389">
    <property type="term" value="C:MutLalpha complex"/>
    <property type="evidence" value="ECO:0007669"/>
    <property type="project" value="TreeGrafter"/>
</dbReference>
<dbReference type="Gene3D" id="1.10.620.20">
    <property type="entry name" value="Ribonucleotide Reductase, subunit A"/>
    <property type="match status" value="1"/>
</dbReference>
<proteinExistence type="inferred from homology"/>
<name>A0A3M7KVU1_AUXPR</name>
<dbReference type="Proteomes" id="UP000279271">
    <property type="component" value="Unassembled WGS sequence"/>
</dbReference>
<dbReference type="CDD" id="cd01049">
    <property type="entry name" value="RNRR2"/>
    <property type="match status" value="1"/>
</dbReference>
<dbReference type="InterPro" id="IPR038973">
    <property type="entry name" value="MutL/Mlh/Pms-like"/>
</dbReference>
<dbReference type="Pfam" id="PF00268">
    <property type="entry name" value="Ribonuc_red_sm"/>
    <property type="match status" value="1"/>
</dbReference>
<dbReference type="Pfam" id="PF08676">
    <property type="entry name" value="MutL_C"/>
    <property type="match status" value="1"/>
</dbReference>
<dbReference type="Gene3D" id="3.30.565.10">
    <property type="entry name" value="Histidine kinase-like ATPase, C-terminal domain"/>
    <property type="match status" value="1"/>
</dbReference>
<dbReference type="InterPro" id="IPR030475">
    <property type="entry name" value="RNR_small_AS"/>
</dbReference>
<dbReference type="Pfam" id="PF01119">
    <property type="entry name" value="DNA_mis_repair"/>
    <property type="match status" value="1"/>
</dbReference>
<feature type="domain" description="DNA mismatch repair protein S5" evidence="5">
    <location>
        <begin position="613"/>
        <end position="758"/>
    </location>
</feature>
<feature type="compositionally biased region" description="Polar residues" evidence="4">
    <location>
        <begin position="21"/>
        <end position="37"/>
    </location>
</feature>
<dbReference type="PANTHER" id="PTHR10073:SF52">
    <property type="entry name" value="MISMATCH REPAIR ENDONUCLEASE PMS2"/>
    <property type="match status" value="1"/>
</dbReference>
<comment type="similarity">
    <text evidence="2">Belongs to the ribonucleoside diphosphate reductase small chain family.</text>
</comment>
<dbReference type="AlphaFoldDB" id="A0A3M7KVU1"/>
<dbReference type="InterPro" id="IPR014762">
    <property type="entry name" value="DNA_mismatch_repair_CS"/>
</dbReference>
<dbReference type="InterPro" id="IPR042120">
    <property type="entry name" value="MutL_C_dimsub"/>
</dbReference>
<dbReference type="SUPFAM" id="SSF54211">
    <property type="entry name" value="Ribosomal protein S5 domain 2-like"/>
    <property type="match status" value="1"/>
</dbReference>
<evidence type="ECO:0000259" key="5">
    <source>
        <dbReference type="SMART" id="SM01340"/>
    </source>
</evidence>
<evidence type="ECO:0000256" key="3">
    <source>
        <dbReference type="ARBA" id="ARBA00022763"/>
    </source>
</evidence>
<feature type="compositionally biased region" description="Acidic residues" evidence="4">
    <location>
        <begin position="847"/>
        <end position="858"/>
    </location>
</feature>
<dbReference type="InterPro" id="IPR014790">
    <property type="entry name" value="MutL_C"/>
</dbReference>
<dbReference type="GO" id="GO:0030983">
    <property type="term" value="F:mismatched DNA binding"/>
    <property type="evidence" value="ECO:0007669"/>
    <property type="project" value="InterPro"/>
</dbReference>
<dbReference type="CDD" id="cd16926">
    <property type="entry name" value="HATPase_MutL-MLH-PMS-like"/>
    <property type="match status" value="1"/>
</dbReference>
<dbReference type="GO" id="GO:0005524">
    <property type="term" value="F:ATP binding"/>
    <property type="evidence" value="ECO:0007669"/>
    <property type="project" value="InterPro"/>
</dbReference>
<dbReference type="PANTHER" id="PTHR10073">
    <property type="entry name" value="DNA MISMATCH REPAIR PROTEIN MLH, PMS, MUTL"/>
    <property type="match status" value="1"/>
</dbReference>
<dbReference type="Gene3D" id="3.30.230.10">
    <property type="match status" value="1"/>
</dbReference>
<dbReference type="SUPFAM" id="SSF47240">
    <property type="entry name" value="Ferritin-like"/>
    <property type="match status" value="1"/>
</dbReference>
<dbReference type="Pfam" id="PF13589">
    <property type="entry name" value="HATPase_c_3"/>
    <property type="match status" value="1"/>
</dbReference>
<accession>A0A3M7KVU1</accession>
<dbReference type="GO" id="GO:0016887">
    <property type="term" value="F:ATP hydrolysis activity"/>
    <property type="evidence" value="ECO:0007669"/>
    <property type="project" value="InterPro"/>
</dbReference>
<dbReference type="InterPro" id="IPR014721">
    <property type="entry name" value="Ribsml_uS5_D2-typ_fold_subgr"/>
</dbReference>
<feature type="region of interest" description="Disordered" evidence="4">
    <location>
        <begin position="791"/>
        <end position="897"/>
    </location>
</feature>
<dbReference type="GO" id="GO:0006298">
    <property type="term" value="P:mismatch repair"/>
    <property type="evidence" value="ECO:0007669"/>
    <property type="project" value="InterPro"/>
</dbReference>
<evidence type="ECO:0000313" key="7">
    <source>
        <dbReference type="Proteomes" id="UP000279271"/>
    </source>
</evidence>
<gene>
    <name evidence="6" type="ORF">APUTEX25_002043</name>
</gene>
<dbReference type="GO" id="GO:0140664">
    <property type="term" value="F:ATP-dependent DNA damage sensor activity"/>
    <property type="evidence" value="ECO:0007669"/>
    <property type="project" value="InterPro"/>
</dbReference>
<dbReference type="EMBL" id="QOKY01000179">
    <property type="protein sequence ID" value="RMZ54467.1"/>
    <property type="molecule type" value="Genomic_DNA"/>
</dbReference>
<dbReference type="PROSITE" id="PS00368">
    <property type="entry name" value="RIBORED_SMALL"/>
    <property type="match status" value="1"/>
</dbReference>
<comment type="similarity">
    <text evidence="1">Belongs to the DNA mismatch repair MutL/HexB family.</text>
</comment>